<keyword evidence="1" id="KW-0413">Isomerase</keyword>
<evidence type="ECO:0000313" key="1">
    <source>
        <dbReference type="EMBL" id="MDR6783264.1"/>
    </source>
</evidence>
<comment type="caution">
    <text evidence="1">The sequence shown here is derived from an EMBL/GenBank/DDBJ whole genome shotgun (WGS) entry which is preliminary data.</text>
</comment>
<dbReference type="Proteomes" id="UP001246858">
    <property type="component" value="Unassembled WGS sequence"/>
</dbReference>
<dbReference type="EMBL" id="JAVDTF010000001">
    <property type="protein sequence ID" value="MDR6783264.1"/>
    <property type="molecule type" value="Genomic_DNA"/>
</dbReference>
<name>A0ACC6KVA5_9SPHI</name>
<organism evidence="1 2">
    <name type="scientific">Pedobacter africanus</name>
    <dbReference type="NCBI Taxonomy" id="151894"/>
    <lineage>
        <taxon>Bacteria</taxon>
        <taxon>Pseudomonadati</taxon>
        <taxon>Bacteroidota</taxon>
        <taxon>Sphingobacteriia</taxon>
        <taxon>Sphingobacteriales</taxon>
        <taxon>Sphingobacteriaceae</taxon>
        <taxon>Pedobacter</taxon>
    </lineage>
</organism>
<keyword evidence="2" id="KW-1185">Reference proteome</keyword>
<accession>A0ACC6KVA5</accession>
<reference evidence="1" key="1">
    <citation type="submission" date="2023-07" db="EMBL/GenBank/DDBJ databases">
        <title>Sorghum-associated microbial communities from plants grown in Nebraska, USA.</title>
        <authorList>
            <person name="Schachtman D."/>
        </authorList>
    </citation>
    <scope>NUCLEOTIDE SEQUENCE</scope>
    <source>
        <strain evidence="1">2697</strain>
    </source>
</reference>
<gene>
    <name evidence="1" type="ORF">J2X78_001816</name>
</gene>
<evidence type="ECO:0000313" key="2">
    <source>
        <dbReference type="Proteomes" id="UP001246858"/>
    </source>
</evidence>
<protein>
    <submittedName>
        <fullName evidence="1">Thiol-disulfide isomerase/thioredoxin</fullName>
    </submittedName>
</protein>
<proteinExistence type="predicted"/>
<sequence>MKLFKALIIGGILQFQVDVIAQPYFQQDSILISGKVLGFQSGGTDNFITFSTYNLNGVSHKQAFQLKSDGSYDVKLYQPFPGDVELNFKDTYLNLFVESGKRLIVNINDDKISTDGHMADMNQLMFDFQKAFNQHKFIFSANIGDPTQPDSIFAENRLKRLNEELTFLSSFLKENNVKHNLFANWQRNHLTYIAARELMLFPFFGKQNKSITVNQLFNFIKQIPVDNNAALSNSAYYSFLDVLNTSQRIILNINPIYERIKQQNGYNLTPVLLNKIDSLSNGIVQQIMYYQVYQPQFKNVSNFISVEHRYKTIATDSFIKTLIDEKNRSAMKGFVSYNILDRLKDINVSYELKERLINLFGAERGHYLYLDFWGEWCGPCMKEMPNYPKMISAFEGKPIKFIFMTVYTPQQVMMDVKNKYHIDAEFINLTKDEVAILNNAFNFKSYPSHFLINPLGNVMSNSIGGIRNQENLGAVVKAIENFMHLKKF</sequence>